<keyword evidence="1" id="KW-1133">Transmembrane helix</keyword>
<name>A0A382VR76_9ZZZZ</name>
<dbReference type="Pfam" id="PF00892">
    <property type="entry name" value="EamA"/>
    <property type="match status" value="1"/>
</dbReference>
<feature type="non-terminal residue" evidence="3">
    <location>
        <position position="171"/>
    </location>
</feature>
<proteinExistence type="predicted"/>
<dbReference type="EMBL" id="UINC01153910">
    <property type="protein sequence ID" value="SVD48880.1"/>
    <property type="molecule type" value="Genomic_DNA"/>
</dbReference>
<evidence type="ECO:0000256" key="1">
    <source>
        <dbReference type="SAM" id="Phobius"/>
    </source>
</evidence>
<dbReference type="GO" id="GO:0016020">
    <property type="term" value="C:membrane"/>
    <property type="evidence" value="ECO:0007669"/>
    <property type="project" value="InterPro"/>
</dbReference>
<feature type="transmembrane region" description="Helical" evidence="1">
    <location>
        <begin position="36"/>
        <end position="60"/>
    </location>
</feature>
<evidence type="ECO:0000259" key="2">
    <source>
        <dbReference type="Pfam" id="PF00892"/>
    </source>
</evidence>
<reference evidence="3" key="1">
    <citation type="submission" date="2018-05" db="EMBL/GenBank/DDBJ databases">
        <authorList>
            <person name="Lanie J.A."/>
            <person name="Ng W.-L."/>
            <person name="Kazmierczak K.M."/>
            <person name="Andrzejewski T.M."/>
            <person name="Davidsen T.M."/>
            <person name="Wayne K.J."/>
            <person name="Tettelin H."/>
            <person name="Glass J.I."/>
            <person name="Rusch D."/>
            <person name="Podicherti R."/>
            <person name="Tsui H.-C.T."/>
            <person name="Winkler M.E."/>
        </authorList>
    </citation>
    <scope>NUCLEOTIDE SEQUENCE</scope>
</reference>
<gene>
    <name evidence="3" type="ORF">METZ01_LOCUS401734</name>
</gene>
<keyword evidence="1" id="KW-0472">Membrane</keyword>
<feature type="domain" description="EamA" evidence="2">
    <location>
        <begin position="6"/>
        <end position="139"/>
    </location>
</feature>
<dbReference type="SUPFAM" id="SSF103481">
    <property type="entry name" value="Multidrug resistance efflux transporter EmrE"/>
    <property type="match status" value="1"/>
</dbReference>
<feature type="transmembrane region" description="Helical" evidence="1">
    <location>
        <begin position="124"/>
        <end position="143"/>
    </location>
</feature>
<dbReference type="InterPro" id="IPR037185">
    <property type="entry name" value="EmrE-like"/>
</dbReference>
<dbReference type="PANTHER" id="PTHR22911:SF135">
    <property type="entry name" value="BLR4310 PROTEIN"/>
    <property type="match status" value="1"/>
</dbReference>
<evidence type="ECO:0000313" key="3">
    <source>
        <dbReference type="EMBL" id="SVD48880.1"/>
    </source>
</evidence>
<dbReference type="PANTHER" id="PTHR22911">
    <property type="entry name" value="ACYL-MALONYL CONDENSING ENZYME-RELATED"/>
    <property type="match status" value="1"/>
</dbReference>
<feature type="transmembrane region" description="Helical" evidence="1">
    <location>
        <begin position="97"/>
        <end position="117"/>
    </location>
</feature>
<dbReference type="AlphaFoldDB" id="A0A382VR76"/>
<organism evidence="3">
    <name type="scientific">marine metagenome</name>
    <dbReference type="NCBI Taxonomy" id="408172"/>
    <lineage>
        <taxon>unclassified sequences</taxon>
        <taxon>metagenomes</taxon>
        <taxon>ecological metagenomes</taxon>
    </lineage>
</organism>
<keyword evidence="1" id="KW-0812">Transmembrane</keyword>
<protein>
    <recommendedName>
        <fullName evidence="2">EamA domain-containing protein</fullName>
    </recommendedName>
</protein>
<feature type="transmembrane region" description="Helical" evidence="1">
    <location>
        <begin position="149"/>
        <end position="168"/>
    </location>
</feature>
<sequence>MTLYLRGILMVVASALFLSTSGVGLRVIESASAWQILFYRSISMMALVLLVLVLVNRHTWVSRFKNIKADDILLALVLGTGFVAYVFALLTTTVANALFIFSAAPFFAALLGWFLLGERVPLRTCIAIGGAVMGLGIMVGAGVAGGHYLGNLIALWLPISYAIAVVLVRRS</sequence>
<dbReference type="InterPro" id="IPR000620">
    <property type="entry name" value="EamA_dom"/>
</dbReference>
<accession>A0A382VR76</accession>
<feature type="transmembrane region" description="Helical" evidence="1">
    <location>
        <begin position="72"/>
        <end position="91"/>
    </location>
</feature>